<dbReference type="Proteomes" id="UP000824156">
    <property type="component" value="Unassembled WGS sequence"/>
</dbReference>
<protein>
    <submittedName>
        <fullName evidence="3">Glycosyltransferase family 9 protein</fullName>
    </submittedName>
</protein>
<evidence type="ECO:0000313" key="4">
    <source>
        <dbReference type="Proteomes" id="UP000824156"/>
    </source>
</evidence>
<gene>
    <name evidence="3" type="ORF">H9853_08385</name>
</gene>
<dbReference type="CDD" id="cd03789">
    <property type="entry name" value="GT9_LPS_heptosyltransferase"/>
    <property type="match status" value="1"/>
</dbReference>
<reference evidence="3" key="1">
    <citation type="journal article" date="2021" name="PeerJ">
        <title>Extensive microbial diversity within the chicken gut microbiome revealed by metagenomics and culture.</title>
        <authorList>
            <person name="Gilroy R."/>
            <person name="Ravi A."/>
            <person name="Getino M."/>
            <person name="Pursley I."/>
            <person name="Horton D.L."/>
            <person name="Alikhan N.F."/>
            <person name="Baker D."/>
            <person name="Gharbi K."/>
            <person name="Hall N."/>
            <person name="Watson M."/>
            <person name="Adriaenssens E.M."/>
            <person name="Foster-Nyarko E."/>
            <person name="Jarju S."/>
            <person name="Secka A."/>
            <person name="Antonio M."/>
            <person name="Oren A."/>
            <person name="Chaudhuri R.R."/>
            <person name="La Ragione R."/>
            <person name="Hildebrand F."/>
            <person name="Pallen M.J."/>
        </authorList>
    </citation>
    <scope>NUCLEOTIDE SEQUENCE</scope>
    <source>
        <strain evidence="3">1719</strain>
    </source>
</reference>
<comment type="caution">
    <text evidence="3">The sequence shown here is derived from an EMBL/GenBank/DDBJ whole genome shotgun (WGS) entry which is preliminary data.</text>
</comment>
<name>A0A9D2AZL9_9SPHI</name>
<dbReference type="GO" id="GO:0009244">
    <property type="term" value="P:lipopolysaccharide core region biosynthetic process"/>
    <property type="evidence" value="ECO:0007669"/>
    <property type="project" value="TreeGrafter"/>
</dbReference>
<proteinExistence type="predicted"/>
<keyword evidence="1" id="KW-0328">Glycosyltransferase</keyword>
<reference evidence="3" key="2">
    <citation type="submission" date="2021-04" db="EMBL/GenBank/DDBJ databases">
        <authorList>
            <person name="Gilroy R."/>
        </authorList>
    </citation>
    <scope>NUCLEOTIDE SEQUENCE</scope>
    <source>
        <strain evidence="3">1719</strain>
    </source>
</reference>
<dbReference type="InterPro" id="IPR002201">
    <property type="entry name" value="Glyco_trans_9"/>
</dbReference>
<keyword evidence="2" id="KW-0808">Transferase</keyword>
<dbReference type="GO" id="GO:0008713">
    <property type="term" value="F:ADP-heptose-lipopolysaccharide heptosyltransferase activity"/>
    <property type="evidence" value="ECO:0007669"/>
    <property type="project" value="TreeGrafter"/>
</dbReference>
<evidence type="ECO:0000313" key="3">
    <source>
        <dbReference type="EMBL" id="HIX55029.1"/>
    </source>
</evidence>
<dbReference type="PANTHER" id="PTHR30160">
    <property type="entry name" value="TETRAACYLDISACCHARIDE 4'-KINASE-RELATED"/>
    <property type="match status" value="1"/>
</dbReference>
<dbReference type="AlphaFoldDB" id="A0A9D2AZL9"/>
<dbReference type="Pfam" id="PF01075">
    <property type="entry name" value="Glyco_transf_9"/>
    <property type="match status" value="1"/>
</dbReference>
<evidence type="ECO:0000256" key="2">
    <source>
        <dbReference type="ARBA" id="ARBA00022679"/>
    </source>
</evidence>
<dbReference type="InterPro" id="IPR051199">
    <property type="entry name" value="LPS_LOS_Heptosyltrfase"/>
</dbReference>
<sequence length="298" mass="34221">MPAIKNLHEFFPKSSISIVALPYMIPFLERYSIYFDSIIPFSGYPGLPEIPFDKVQYQKMVELIRKEKFDLLIQMHGDGSGLQSMMLDFKIPCVWSFSPKSRTGFFTYPVSYHEIHKHNALLNWYGVPTPHVHIPFPILLEDYVKFEKLLMNYEILGKSFVIIHPGASCKERRWGIYNFAKVMQILYKKGYTLLLSGVKKEMFLADELKEYLDFNFINMMGEADLGLTALLLKHSKGLITNCTGVSHIGSATSTKSIVISKDGEAGRWAPLNKEIHKTFDCSQDDKLKEVMFSVGQYF</sequence>
<dbReference type="SUPFAM" id="SSF53756">
    <property type="entry name" value="UDP-Glycosyltransferase/glycogen phosphorylase"/>
    <property type="match status" value="1"/>
</dbReference>
<dbReference type="EMBL" id="DXEZ01000228">
    <property type="protein sequence ID" value="HIX55029.1"/>
    <property type="molecule type" value="Genomic_DNA"/>
</dbReference>
<organism evidence="3 4">
    <name type="scientific">Candidatus Sphingobacterium stercoripullorum</name>
    <dbReference type="NCBI Taxonomy" id="2838759"/>
    <lineage>
        <taxon>Bacteria</taxon>
        <taxon>Pseudomonadati</taxon>
        <taxon>Bacteroidota</taxon>
        <taxon>Sphingobacteriia</taxon>
        <taxon>Sphingobacteriales</taxon>
        <taxon>Sphingobacteriaceae</taxon>
        <taxon>Sphingobacterium</taxon>
    </lineage>
</organism>
<evidence type="ECO:0000256" key="1">
    <source>
        <dbReference type="ARBA" id="ARBA00022676"/>
    </source>
</evidence>
<accession>A0A9D2AZL9</accession>
<dbReference type="Gene3D" id="3.40.50.2000">
    <property type="entry name" value="Glycogen Phosphorylase B"/>
    <property type="match status" value="2"/>
</dbReference>
<dbReference type="GO" id="GO:0005829">
    <property type="term" value="C:cytosol"/>
    <property type="evidence" value="ECO:0007669"/>
    <property type="project" value="TreeGrafter"/>
</dbReference>